<name>A0A6B3N9U9_9CYAN</name>
<organism evidence="2">
    <name type="scientific">Symploca sp. SIO1C4</name>
    <dbReference type="NCBI Taxonomy" id="2607765"/>
    <lineage>
        <taxon>Bacteria</taxon>
        <taxon>Bacillati</taxon>
        <taxon>Cyanobacteriota</taxon>
        <taxon>Cyanophyceae</taxon>
        <taxon>Coleofasciculales</taxon>
        <taxon>Coleofasciculaceae</taxon>
        <taxon>Symploca</taxon>
    </lineage>
</organism>
<accession>A0A6B3N9U9</accession>
<dbReference type="Gene3D" id="1.25.40.10">
    <property type="entry name" value="Tetratricopeptide repeat domain"/>
    <property type="match status" value="2"/>
</dbReference>
<gene>
    <name evidence="2" type="ORF">F6J89_08465</name>
</gene>
<reference evidence="2" key="1">
    <citation type="submission" date="2019-11" db="EMBL/GenBank/DDBJ databases">
        <title>Genomic insights into an expanded diversity of filamentous marine cyanobacteria reveals the extraordinary biosynthetic potential of Moorea and Okeania.</title>
        <authorList>
            <person name="Ferreira Leao T."/>
            <person name="Wang M."/>
            <person name="Moss N."/>
            <person name="Da Silva R."/>
            <person name="Sanders J."/>
            <person name="Nurk S."/>
            <person name="Gurevich A."/>
            <person name="Humphrey G."/>
            <person name="Reher R."/>
            <person name="Zhu Q."/>
            <person name="Belda-Ferre P."/>
            <person name="Glukhov E."/>
            <person name="Rex R."/>
            <person name="Dorrestein P.C."/>
            <person name="Knight R."/>
            <person name="Pevzner P."/>
            <person name="Gerwick W.H."/>
            <person name="Gerwick L."/>
        </authorList>
    </citation>
    <scope>NUCLEOTIDE SEQUENCE</scope>
    <source>
        <strain evidence="2">SIO1C4</strain>
    </source>
</reference>
<dbReference type="PANTHER" id="PTHR45588">
    <property type="entry name" value="TPR DOMAIN-CONTAINING PROTEIN"/>
    <property type="match status" value="1"/>
</dbReference>
<dbReference type="PROSITE" id="PS50005">
    <property type="entry name" value="TPR"/>
    <property type="match status" value="1"/>
</dbReference>
<dbReference type="Pfam" id="PF13432">
    <property type="entry name" value="TPR_16"/>
    <property type="match status" value="1"/>
</dbReference>
<feature type="repeat" description="TPR" evidence="1">
    <location>
        <begin position="482"/>
        <end position="515"/>
    </location>
</feature>
<evidence type="ECO:0000313" key="2">
    <source>
        <dbReference type="EMBL" id="NER27655.1"/>
    </source>
</evidence>
<keyword evidence="1" id="KW-0802">TPR repeat</keyword>
<evidence type="ECO:0000256" key="1">
    <source>
        <dbReference type="PROSITE-ProRule" id="PRU00339"/>
    </source>
</evidence>
<dbReference type="InterPro" id="IPR019734">
    <property type="entry name" value="TPR_rpt"/>
</dbReference>
<dbReference type="SUPFAM" id="SSF48452">
    <property type="entry name" value="TPR-like"/>
    <property type="match status" value="2"/>
</dbReference>
<sequence length="557" mass="62605">MTSQSKKLLAFYCCLVASFFLVANVLIPWSVSAKSSNSVKQSAVLFKNLGNHHHPITTNSPQAQRYFDQGLIFVFGFNHAEAVRSFQEATRLDGNCAMCYWGIALALGPNINAPMNPDAVPQAYKAIQKAKHLSAHASPSEQAYIQALSKRYSQQVVSERQSLDLVYANAMGKLSNLYPEDLDAATLFAEAMMDLMPWNYWREDGQPKPETLEVIDTLESVIKRDPNHPGALHYYIHAVEASPTPEKAEKAADQLRSLVPGLGHLVHMPSHIYLRIGRYHDGSIANEHAIAADESYFAQSQVQSLYRGLYYPHNIHFLWQTSSIEGRRTLAIATARKLAAKVSLQQVRKFPLTEMFLPVPLFTLVQFSQWDEILTEPQPTADLQYTQAMWHYARGMAFVAKNQLENAIDEQVSLKKFLNNQKIASLEATGLPATQLIEIADHVLAGKIAQQSGKNEDMIAQFKAATAIQDQLPYMEPPYWYYPVRQSLGTALLQLGQFQEAEAIYREDLRQHPHNGWSLFGLAKSLEAQGKKEEAAKVQKQFEEAWLEADTNLTARL</sequence>
<dbReference type="InterPro" id="IPR011990">
    <property type="entry name" value="TPR-like_helical_dom_sf"/>
</dbReference>
<dbReference type="SMART" id="SM00028">
    <property type="entry name" value="TPR"/>
    <property type="match status" value="3"/>
</dbReference>
<proteinExistence type="predicted"/>
<dbReference type="AlphaFoldDB" id="A0A6B3N9U9"/>
<dbReference type="PANTHER" id="PTHR45588:SF1">
    <property type="entry name" value="WW DOMAIN-CONTAINING PROTEIN"/>
    <property type="match status" value="1"/>
</dbReference>
<comment type="caution">
    <text evidence="2">The sequence shown here is derived from an EMBL/GenBank/DDBJ whole genome shotgun (WGS) entry which is preliminary data.</text>
</comment>
<dbReference type="EMBL" id="JAAHFQ010000120">
    <property type="protein sequence ID" value="NER27655.1"/>
    <property type="molecule type" value="Genomic_DNA"/>
</dbReference>
<protein>
    <submittedName>
        <fullName evidence="2">Tetratricopeptide repeat protein</fullName>
    </submittedName>
</protein>